<evidence type="ECO:0000259" key="1">
    <source>
        <dbReference type="Pfam" id="PF10130"/>
    </source>
</evidence>
<comment type="caution">
    <text evidence="2">The sequence shown here is derived from an EMBL/GenBank/DDBJ whole genome shotgun (WGS) entry which is preliminary data.</text>
</comment>
<evidence type="ECO:0000313" key="3">
    <source>
        <dbReference type="Proteomes" id="UP000295765"/>
    </source>
</evidence>
<name>A0A4R2L2G0_9GAMM</name>
<dbReference type="InterPro" id="IPR002716">
    <property type="entry name" value="PIN_dom"/>
</dbReference>
<accession>A0A4R2L2G0</accession>
<dbReference type="InterPro" id="IPR029060">
    <property type="entry name" value="PIN-like_dom_sf"/>
</dbReference>
<dbReference type="OrthoDB" id="68993at2"/>
<protein>
    <submittedName>
        <fullName evidence="2">Putative nucleic acid-binding protein</fullName>
    </submittedName>
</protein>
<dbReference type="CDD" id="cd09871">
    <property type="entry name" value="PIN_MtVapC28-VapC30-like"/>
    <property type="match status" value="1"/>
</dbReference>
<feature type="domain" description="PIN" evidence="1">
    <location>
        <begin position="7"/>
        <end position="138"/>
    </location>
</feature>
<gene>
    <name evidence="2" type="ORF">EV699_109116</name>
</gene>
<dbReference type="Pfam" id="PF10130">
    <property type="entry name" value="PIN_2"/>
    <property type="match status" value="1"/>
</dbReference>
<dbReference type="Gene3D" id="3.40.50.1010">
    <property type="entry name" value="5'-nuclease"/>
    <property type="match status" value="1"/>
</dbReference>
<sequence>MQGKRLVIDANILIRAVFGQRVRQRIAAASEQVAFYVAEANFEEARRYLAQLAPRRGIPESIWKASLDTVMSAIQLVGQEELALVETEARARIGRRDERDWPALAAALLMNCPIWTEDQDFFGTGVPTWTTATVDIYLDTP</sequence>
<organism evidence="2 3">
    <name type="scientific">Plasticicumulans lactativorans</name>
    <dbReference type="NCBI Taxonomy" id="1133106"/>
    <lineage>
        <taxon>Bacteria</taxon>
        <taxon>Pseudomonadati</taxon>
        <taxon>Pseudomonadota</taxon>
        <taxon>Gammaproteobacteria</taxon>
        <taxon>Candidatus Competibacteraceae</taxon>
        <taxon>Plasticicumulans</taxon>
    </lineage>
</organism>
<evidence type="ECO:0000313" key="2">
    <source>
        <dbReference type="EMBL" id="TCO81274.1"/>
    </source>
</evidence>
<dbReference type="Proteomes" id="UP000295765">
    <property type="component" value="Unassembled WGS sequence"/>
</dbReference>
<dbReference type="EMBL" id="SLWY01000009">
    <property type="protein sequence ID" value="TCO81274.1"/>
    <property type="molecule type" value="Genomic_DNA"/>
</dbReference>
<keyword evidence="3" id="KW-1185">Reference proteome</keyword>
<dbReference type="AlphaFoldDB" id="A0A4R2L2G0"/>
<dbReference type="SUPFAM" id="SSF88723">
    <property type="entry name" value="PIN domain-like"/>
    <property type="match status" value="1"/>
</dbReference>
<reference evidence="2 3" key="1">
    <citation type="submission" date="2019-03" db="EMBL/GenBank/DDBJ databases">
        <title>Genomic Encyclopedia of Type Strains, Phase IV (KMG-IV): sequencing the most valuable type-strain genomes for metagenomic binning, comparative biology and taxonomic classification.</title>
        <authorList>
            <person name="Goeker M."/>
        </authorList>
    </citation>
    <scope>NUCLEOTIDE SEQUENCE [LARGE SCALE GENOMIC DNA]</scope>
    <source>
        <strain evidence="2 3">DSM 25287</strain>
    </source>
</reference>
<proteinExistence type="predicted"/>